<evidence type="ECO:0000256" key="1">
    <source>
        <dbReference type="ARBA" id="ARBA00000085"/>
    </source>
</evidence>
<comment type="function">
    <text evidence="15">Member of the two-component regulatory system HssS/HssR involved in intracellular heme homeostasis and tempering of staphylococcal virulence. HssS functions as a heme sensor histidine kinase which is autophosphorylated at a histidine residue and transfers its phosphate group to an aspartate residue of HssR. HssR/HssS activates the expression of hrtAB, an efflux pump, in response to extracellular heme, hemin, hemoglobin or blood.</text>
</comment>
<keyword evidence="8" id="KW-0547">Nucleotide-binding</keyword>
<evidence type="ECO:0000313" key="20">
    <source>
        <dbReference type="EMBL" id="MFD2700755.1"/>
    </source>
</evidence>
<evidence type="ECO:0000256" key="3">
    <source>
        <dbReference type="ARBA" id="ARBA00012438"/>
    </source>
</evidence>
<dbReference type="InterPro" id="IPR036097">
    <property type="entry name" value="HisK_dim/P_sf"/>
</dbReference>
<evidence type="ECO:0000256" key="15">
    <source>
        <dbReference type="ARBA" id="ARBA00037219"/>
    </source>
</evidence>
<accession>A0ABW5SMX6</accession>
<dbReference type="SMART" id="SM00304">
    <property type="entry name" value="HAMP"/>
    <property type="match status" value="1"/>
</dbReference>
<keyword evidence="10 20" id="KW-0067">ATP-binding</keyword>
<dbReference type="Gene3D" id="6.10.340.10">
    <property type="match status" value="1"/>
</dbReference>
<dbReference type="Pfam" id="PF00512">
    <property type="entry name" value="HisKA"/>
    <property type="match status" value="1"/>
</dbReference>
<evidence type="ECO:0000256" key="11">
    <source>
        <dbReference type="ARBA" id="ARBA00022989"/>
    </source>
</evidence>
<dbReference type="InterPro" id="IPR036890">
    <property type="entry name" value="HATPase_C_sf"/>
</dbReference>
<dbReference type="PANTHER" id="PTHR45528:SF11">
    <property type="entry name" value="HISTIDINE KINASE"/>
    <property type="match status" value="1"/>
</dbReference>
<dbReference type="PROSITE" id="PS50885">
    <property type="entry name" value="HAMP"/>
    <property type="match status" value="1"/>
</dbReference>
<dbReference type="PRINTS" id="PR00344">
    <property type="entry name" value="BCTRLSENSOR"/>
</dbReference>
<keyword evidence="21" id="KW-1185">Reference proteome</keyword>
<keyword evidence="9" id="KW-0418">Kinase</keyword>
<name>A0ABW5SMX6_9BACL</name>
<evidence type="ECO:0000256" key="17">
    <source>
        <dbReference type="SAM" id="Phobius"/>
    </source>
</evidence>
<keyword evidence="5" id="KW-0597">Phosphoprotein</keyword>
<keyword evidence="12" id="KW-0902">Two-component regulatory system</keyword>
<dbReference type="SMART" id="SM00388">
    <property type="entry name" value="HisKA"/>
    <property type="match status" value="1"/>
</dbReference>
<evidence type="ECO:0000256" key="9">
    <source>
        <dbReference type="ARBA" id="ARBA00022777"/>
    </source>
</evidence>
<evidence type="ECO:0000256" key="5">
    <source>
        <dbReference type="ARBA" id="ARBA00022553"/>
    </source>
</evidence>
<dbReference type="Pfam" id="PF00672">
    <property type="entry name" value="HAMP"/>
    <property type="match status" value="1"/>
</dbReference>
<dbReference type="InterPro" id="IPR003660">
    <property type="entry name" value="HAMP_dom"/>
</dbReference>
<dbReference type="InterPro" id="IPR004358">
    <property type="entry name" value="Sig_transdc_His_kin-like_C"/>
</dbReference>
<dbReference type="EMBL" id="JBHUMJ010000002">
    <property type="protein sequence ID" value="MFD2700755.1"/>
    <property type="molecule type" value="Genomic_DNA"/>
</dbReference>
<dbReference type="PROSITE" id="PS50109">
    <property type="entry name" value="HIS_KIN"/>
    <property type="match status" value="1"/>
</dbReference>
<feature type="domain" description="HAMP" evidence="19">
    <location>
        <begin position="186"/>
        <end position="238"/>
    </location>
</feature>
<evidence type="ECO:0000256" key="16">
    <source>
        <dbReference type="ARBA" id="ARBA00040841"/>
    </source>
</evidence>
<evidence type="ECO:0000256" key="4">
    <source>
        <dbReference type="ARBA" id="ARBA00022475"/>
    </source>
</evidence>
<dbReference type="InterPro" id="IPR003594">
    <property type="entry name" value="HATPase_dom"/>
</dbReference>
<evidence type="ECO:0000256" key="10">
    <source>
        <dbReference type="ARBA" id="ARBA00022840"/>
    </source>
</evidence>
<evidence type="ECO:0000256" key="2">
    <source>
        <dbReference type="ARBA" id="ARBA00004651"/>
    </source>
</evidence>
<dbReference type="InterPro" id="IPR003661">
    <property type="entry name" value="HisK_dim/P_dom"/>
</dbReference>
<keyword evidence="13" id="KW-0843">Virulence</keyword>
<organism evidence="20 21">
    <name type="scientific">Paenibacillus shunpengii</name>
    <dbReference type="NCBI Taxonomy" id="2054424"/>
    <lineage>
        <taxon>Bacteria</taxon>
        <taxon>Bacillati</taxon>
        <taxon>Bacillota</taxon>
        <taxon>Bacilli</taxon>
        <taxon>Bacillales</taxon>
        <taxon>Paenibacillaceae</taxon>
        <taxon>Paenibacillus</taxon>
    </lineage>
</organism>
<keyword evidence="7 17" id="KW-0812">Transmembrane</keyword>
<dbReference type="SMART" id="SM00387">
    <property type="entry name" value="HATPase_c"/>
    <property type="match status" value="1"/>
</dbReference>
<evidence type="ECO:0000256" key="6">
    <source>
        <dbReference type="ARBA" id="ARBA00022679"/>
    </source>
</evidence>
<dbReference type="SUPFAM" id="SSF158472">
    <property type="entry name" value="HAMP domain-like"/>
    <property type="match status" value="1"/>
</dbReference>
<feature type="transmembrane region" description="Helical" evidence="17">
    <location>
        <begin position="12"/>
        <end position="31"/>
    </location>
</feature>
<evidence type="ECO:0000259" key="19">
    <source>
        <dbReference type="PROSITE" id="PS50885"/>
    </source>
</evidence>
<proteinExistence type="predicted"/>
<dbReference type="Gene3D" id="3.30.565.10">
    <property type="entry name" value="Histidine kinase-like ATPase, C-terminal domain"/>
    <property type="match status" value="1"/>
</dbReference>
<evidence type="ECO:0000256" key="7">
    <source>
        <dbReference type="ARBA" id="ARBA00022692"/>
    </source>
</evidence>
<comment type="subcellular location">
    <subcellularLocation>
        <location evidence="2">Cell membrane</location>
        <topology evidence="2">Multi-pass membrane protein</topology>
    </subcellularLocation>
</comment>
<dbReference type="CDD" id="cd06225">
    <property type="entry name" value="HAMP"/>
    <property type="match status" value="1"/>
</dbReference>
<keyword evidence="14 17" id="KW-0472">Membrane</keyword>
<keyword evidence="6" id="KW-0808">Transferase</keyword>
<reference evidence="21" key="1">
    <citation type="journal article" date="2019" name="Int. J. Syst. Evol. Microbiol.">
        <title>The Global Catalogue of Microorganisms (GCM) 10K type strain sequencing project: providing services to taxonomists for standard genome sequencing and annotation.</title>
        <authorList>
            <consortium name="The Broad Institute Genomics Platform"/>
            <consortium name="The Broad Institute Genome Sequencing Center for Infectious Disease"/>
            <person name="Wu L."/>
            <person name="Ma J."/>
        </authorList>
    </citation>
    <scope>NUCLEOTIDE SEQUENCE [LARGE SCALE GENOMIC DNA]</scope>
    <source>
        <strain evidence="21">KCTC 33849</strain>
    </source>
</reference>
<dbReference type="InterPro" id="IPR050398">
    <property type="entry name" value="HssS/ArlS-like"/>
</dbReference>
<dbReference type="RefSeq" id="WP_379261754.1">
    <property type="nucleotide sequence ID" value="NZ_JBHUMJ010000002.1"/>
</dbReference>
<dbReference type="SUPFAM" id="SSF47384">
    <property type="entry name" value="Homodimeric domain of signal transducing histidine kinase"/>
    <property type="match status" value="1"/>
</dbReference>
<feature type="transmembrane region" description="Helical" evidence="17">
    <location>
        <begin position="165"/>
        <end position="185"/>
    </location>
</feature>
<dbReference type="CDD" id="cd00082">
    <property type="entry name" value="HisKA"/>
    <property type="match status" value="1"/>
</dbReference>
<comment type="catalytic activity">
    <reaction evidence="1">
        <text>ATP + protein L-histidine = ADP + protein N-phospho-L-histidine.</text>
        <dbReference type="EC" id="2.7.13.3"/>
    </reaction>
</comment>
<keyword evidence="11 17" id="KW-1133">Transmembrane helix</keyword>
<feature type="domain" description="Histidine kinase" evidence="18">
    <location>
        <begin position="246"/>
        <end position="459"/>
    </location>
</feature>
<evidence type="ECO:0000256" key="12">
    <source>
        <dbReference type="ARBA" id="ARBA00023012"/>
    </source>
</evidence>
<dbReference type="PANTHER" id="PTHR45528">
    <property type="entry name" value="SENSOR HISTIDINE KINASE CPXA"/>
    <property type="match status" value="1"/>
</dbReference>
<dbReference type="Proteomes" id="UP001597540">
    <property type="component" value="Unassembled WGS sequence"/>
</dbReference>
<comment type="caution">
    <text evidence="20">The sequence shown here is derived from an EMBL/GenBank/DDBJ whole genome shotgun (WGS) entry which is preliminary data.</text>
</comment>
<evidence type="ECO:0000256" key="8">
    <source>
        <dbReference type="ARBA" id="ARBA00022741"/>
    </source>
</evidence>
<keyword evidence="4" id="KW-1003">Cell membrane</keyword>
<evidence type="ECO:0000313" key="21">
    <source>
        <dbReference type="Proteomes" id="UP001597540"/>
    </source>
</evidence>
<dbReference type="InterPro" id="IPR005467">
    <property type="entry name" value="His_kinase_dom"/>
</dbReference>
<gene>
    <name evidence="20" type="ORF">ACFSVM_09765</name>
</gene>
<dbReference type="GO" id="GO:0005524">
    <property type="term" value="F:ATP binding"/>
    <property type="evidence" value="ECO:0007669"/>
    <property type="project" value="UniProtKB-KW"/>
</dbReference>
<evidence type="ECO:0000256" key="13">
    <source>
        <dbReference type="ARBA" id="ARBA00023026"/>
    </source>
</evidence>
<dbReference type="EC" id="2.7.13.3" evidence="3"/>
<dbReference type="Gene3D" id="1.10.287.130">
    <property type="match status" value="1"/>
</dbReference>
<evidence type="ECO:0000256" key="14">
    <source>
        <dbReference type="ARBA" id="ARBA00023136"/>
    </source>
</evidence>
<protein>
    <recommendedName>
        <fullName evidence="16">Heme sensor protein HssS</fullName>
        <ecNumber evidence="3">2.7.13.3</ecNumber>
    </recommendedName>
</protein>
<sequence length="463" mass="52575">MNSLYKQFVTAALTTLFISTLIGFLIVNTYYTDVTKHNTDEQLVEIAYHVVDFLENTPLSTEAVFEYLDSVALLGYQIHLDNFEGDTYVFGEPFNSSHPLSDSAKEIVQGGEVYHGVRHLKNGMFSHFDNELRNTVGVPYHKGETAYGLYIRASNDTVTTDFHKLLIVFLLIIAVVNVLGMLLLARHMTKSISYLTEATKQIAVENYNYHLHISRKDEIGQLASSFHLMQIKLRHNDLARKTFISNVSHDYQSPLMSIQGYAQLLKSPVIDDSERMEYAAIIEKETQRLSNLTNQLLVVTSLDQESYPMTYTDLQLDLQIKEVIRKYWWRIEEANIDVSYILPSTTIYGDKKLLENIWDNLLTNAVKYNKPGGLIDVSIVPLGKSVEVIFRDTGIGVEEEDLPYIFDKFYRVDPSRPKEGTGLGLSIVKQIVDLHQGTVEVESTPGVGTKFKVRLPLSRSIKS</sequence>
<evidence type="ECO:0000259" key="18">
    <source>
        <dbReference type="PROSITE" id="PS50109"/>
    </source>
</evidence>
<dbReference type="CDD" id="cd00075">
    <property type="entry name" value="HATPase"/>
    <property type="match status" value="1"/>
</dbReference>
<dbReference type="Pfam" id="PF02518">
    <property type="entry name" value="HATPase_c"/>
    <property type="match status" value="1"/>
</dbReference>
<dbReference type="SUPFAM" id="SSF55874">
    <property type="entry name" value="ATPase domain of HSP90 chaperone/DNA topoisomerase II/histidine kinase"/>
    <property type="match status" value="1"/>
</dbReference>